<dbReference type="InterPro" id="IPR032675">
    <property type="entry name" value="LRR_dom_sf"/>
</dbReference>
<dbReference type="PANTHER" id="PTHR15454">
    <property type="entry name" value="NISCHARIN RELATED"/>
    <property type="match status" value="1"/>
</dbReference>
<feature type="region of interest" description="Disordered" evidence="3">
    <location>
        <begin position="648"/>
        <end position="697"/>
    </location>
</feature>
<gene>
    <name evidence="5 6 7" type="primary">LOC113712407</name>
</gene>
<accession>A0A6P6UPL0</accession>
<name>A0A6P6UPL0_COFAR</name>
<keyword evidence="4" id="KW-1185">Reference proteome</keyword>
<dbReference type="SUPFAM" id="SSF52075">
    <property type="entry name" value="Outer arm dynein light chain 1"/>
    <property type="match status" value="1"/>
</dbReference>
<evidence type="ECO:0000313" key="4">
    <source>
        <dbReference type="Proteomes" id="UP001652660"/>
    </source>
</evidence>
<dbReference type="Gene3D" id="3.80.10.10">
    <property type="entry name" value="Ribonuclease Inhibitor"/>
    <property type="match status" value="2"/>
</dbReference>
<evidence type="ECO:0000313" key="5">
    <source>
        <dbReference type="RefSeq" id="XP_027091622.1"/>
    </source>
</evidence>
<dbReference type="RefSeq" id="XP_027091623.1">
    <property type="nucleotide sequence ID" value="XM_027235822.1"/>
</dbReference>
<dbReference type="GeneID" id="113712407"/>
<evidence type="ECO:0000313" key="7">
    <source>
        <dbReference type="RefSeq" id="XP_071924302.1"/>
    </source>
</evidence>
<dbReference type="SMART" id="SM00365">
    <property type="entry name" value="LRR_SD22"/>
    <property type="match status" value="4"/>
</dbReference>
<evidence type="ECO:0000256" key="1">
    <source>
        <dbReference type="ARBA" id="ARBA00022614"/>
    </source>
</evidence>
<dbReference type="FunFam" id="3.80.10.10:FF:000200">
    <property type="entry name" value="Outer arm dynein light chain 1 protein"/>
    <property type="match status" value="1"/>
</dbReference>
<organism evidence="4 5">
    <name type="scientific">Coffea arabica</name>
    <name type="common">Arabian coffee</name>
    <dbReference type="NCBI Taxonomy" id="13443"/>
    <lineage>
        <taxon>Eukaryota</taxon>
        <taxon>Viridiplantae</taxon>
        <taxon>Streptophyta</taxon>
        <taxon>Embryophyta</taxon>
        <taxon>Tracheophyta</taxon>
        <taxon>Spermatophyta</taxon>
        <taxon>Magnoliopsida</taxon>
        <taxon>eudicotyledons</taxon>
        <taxon>Gunneridae</taxon>
        <taxon>Pentapetalae</taxon>
        <taxon>asterids</taxon>
        <taxon>lamiids</taxon>
        <taxon>Gentianales</taxon>
        <taxon>Rubiaceae</taxon>
        <taxon>Ixoroideae</taxon>
        <taxon>Gardenieae complex</taxon>
        <taxon>Bertiereae - Coffeeae clade</taxon>
        <taxon>Coffeeae</taxon>
        <taxon>Coffea</taxon>
    </lineage>
</organism>
<dbReference type="SMART" id="SM00369">
    <property type="entry name" value="LRR_TYP"/>
    <property type="match status" value="3"/>
</dbReference>
<dbReference type="InterPro" id="IPR001611">
    <property type="entry name" value="Leu-rich_rpt"/>
</dbReference>
<dbReference type="GO" id="GO:0005737">
    <property type="term" value="C:cytoplasm"/>
    <property type="evidence" value="ECO:0007669"/>
    <property type="project" value="TreeGrafter"/>
</dbReference>
<dbReference type="FunFam" id="3.80.10.10:FF:000505">
    <property type="entry name" value="Outer arm dynein light chain 1 protein"/>
    <property type="match status" value="1"/>
</dbReference>
<dbReference type="InterPro" id="IPR025875">
    <property type="entry name" value="Leu-rich_rpt_4"/>
</dbReference>
<dbReference type="GO" id="GO:0006952">
    <property type="term" value="P:defense response"/>
    <property type="evidence" value="ECO:0007669"/>
    <property type="project" value="UniProtKB-ARBA"/>
</dbReference>
<evidence type="ECO:0000256" key="3">
    <source>
        <dbReference type="SAM" id="MobiDB-lite"/>
    </source>
</evidence>
<feature type="compositionally biased region" description="Acidic residues" evidence="3">
    <location>
        <begin position="88"/>
        <end position="100"/>
    </location>
</feature>
<proteinExistence type="predicted"/>
<feature type="region of interest" description="Disordered" evidence="3">
    <location>
        <begin position="395"/>
        <end position="430"/>
    </location>
</feature>
<dbReference type="InterPro" id="IPR003591">
    <property type="entry name" value="Leu-rich_rpt_typical-subtyp"/>
</dbReference>
<reference evidence="4" key="1">
    <citation type="journal article" date="2025" name="Foods">
        <title>Unveiling the Microbial Signatures of Arabica Coffee Cherries: Insights into Ripeness Specific Diversity, Functional Traits, and Implications for Quality and Safety.</title>
        <authorList>
            <consortium name="RefSeq"/>
            <person name="Tenea G.N."/>
            <person name="Cifuentes V."/>
            <person name="Reyes P."/>
            <person name="Cevallos-Vallejos M."/>
        </authorList>
    </citation>
    <scope>NUCLEOTIDE SEQUENCE [LARGE SCALE GENOMIC DNA]</scope>
</reference>
<dbReference type="RefSeq" id="XP_071924302.1">
    <property type="nucleotide sequence ID" value="XM_072068201.1"/>
</dbReference>
<dbReference type="RefSeq" id="XP_027091622.1">
    <property type="nucleotide sequence ID" value="XM_027235821.1"/>
</dbReference>
<reference evidence="5 6" key="2">
    <citation type="submission" date="2025-04" db="UniProtKB">
        <authorList>
            <consortium name="RefSeq"/>
        </authorList>
    </citation>
    <scope>IDENTIFICATION</scope>
    <source>
        <tissue evidence="5 6">Leaves</tissue>
    </source>
</reference>
<feature type="compositionally biased region" description="Basic and acidic residues" evidence="3">
    <location>
        <begin position="396"/>
        <end position="407"/>
    </location>
</feature>
<feature type="compositionally biased region" description="Basic residues" evidence="3">
    <location>
        <begin position="679"/>
        <end position="697"/>
    </location>
</feature>
<evidence type="ECO:0000313" key="6">
    <source>
        <dbReference type="RefSeq" id="XP_027091623.1"/>
    </source>
</evidence>
<dbReference type="Pfam" id="PF12799">
    <property type="entry name" value="LRR_4"/>
    <property type="match status" value="1"/>
</dbReference>
<keyword evidence="2" id="KW-0677">Repeat</keyword>
<protein>
    <submittedName>
        <fullName evidence="5 6">Uncharacterized protein LOC113712407</fullName>
    </submittedName>
</protein>
<feature type="compositionally biased region" description="Low complexity" evidence="3">
    <location>
        <begin position="662"/>
        <end position="677"/>
    </location>
</feature>
<dbReference type="PROSITE" id="PS51450">
    <property type="entry name" value="LRR"/>
    <property type="match status" value="4"/>
</dbReference>
<dbReference type="Pfam" id="PF13855">
    <property type="entry name" value="LRR_8"/>
    <property type="match status" value="1"/>
</dbReference>
<feature type="region of interest" description="Disordered" evidence="3">
    <location>
        <begin position="82"/>
        <end position="101"/>
    </location>
</feature>
<keyword evidence="1" id="KW-0433">Leucine-rich repeat</keyword>
<dbReference type="OrthoDB" id="1904536at2759"/>
<evidence type="ECO:0000256" key="2">
    <source>
        <dbReference type="ARBA" id="ARBA00022737"/>
    </source>
</evidence>
<dbReference type="AlphaFoldDB" id="A0A6P6UPL0"/>
<sequence>MAWRIFFCGLVGSSKKVKGGNKSPETADNGKGLKTLHVKIEAPSKSSENDQVRSTSFNLPVPFAVPGAARCKVKVMNHESPVGRETEDVAYEGEDEDDENLSMRRENSDLDLQAHAGCSNEEADRLVKEMNLYNTFGTDLSNQCERTEKDIEAREISKSGHLSDPGIGKAAFWASPKLVRSCSDLGTRGMLNKVAAQLPPTKAQSYEELQKLAEKLNEEVLQVNPASPLSVRTRCSADRVILKKHSSSKILPSRSRKLWWKLFLWSHRNLHRVEVSRPPPLLLNPALNQQGGYCSDTLEPTRAVDLSKVESPNLFTEERLKNVICDNDDQSWDGFHGVSGLLPQNQWVAFPGESSTMARADEWPLNQWVDFPGASSRMSRVDEWVKGLLVQTPVPVEKDDQTEDKTDLVGTPEAGRSPRRSSSPVLPHPTFNVPEEIAHANSVIQSLNSSSKVAHIVGIGLKVVPHLSSFNSLRSVNLSGNLIVHVAPGSLPKGLHTLNLSKNKISTIDGLRELTRLRVLDLSYNRISRIGQGLSNCTLIKELYLAGNKISDVEGLHRLLKLTVLDLSFNKITTSKALGQLVANYNSLLALNLLGNPIQTNIGDDQLRKTVCSILSKLAFLNKQPINPQKAREVGKEGIAKVALGNSSWSSRKKAARKVTQGGSSSSGVHRSSASVAYKNRHKSKSRIQSHPTTKAK</sequence>
<dbReference type="GO" id="GO:0051707">
    <property type="term" value="P:response to other organism"/>
    <property type="evidence" value="ECO:0007669"/>
    <property type="project" value="UniProtKB-ARBA"/>
</dbReference>
<dbReference type="Proteomes" id="UP001652660">
    <property type="component" value="Chromosome 10e"/>
</dbReference>
<dbReference type="PANTHER" id="PTHR15454:SF37">
    <property type="entry name" value="OUTER ARM DYNEIN LIGHT CHAIN 1 PROTEIN"/>
    <property type="match status" value="1"/>
</dbReference>